<keyword evidence="3 6" id="KW-0378">Hydrolase</keyword>
<evidence type="ECO:0000256" key="8">
    <source>
        <dbReference type="SAM" id="SignalP"/>
    </source>
</evidence>
<dbReference type="PANTHER" id="PTHR24276:SF91">
    <property type="entry name" value="AT26814P-RELATED"/>
    <property type="match status" value="1"/>
</dbReference>
<keyword evidence="5" id="KW-1015">Disulfide bond</keyword>
<keyword evidence="2 6" id="KW-0645">Protease</keyword>
<feature type="domain" description="Peptidase S1" evidence="9">
    <location>
        <begin position="38"/>
        <end position="330"/>
    </location>
</feature>
<comment type="similarity">
    <text evidence="1">Belongs to the peptidase S1 family.</text>
</comment>
<dbReference type="PROSITE" id="PS00135">
    <property type="entry name" value="TRYPSIN_SER"/>
    <property type="match status" value="1"/>
</dbReference>
<dbReference type="PANTHER" id="PTHR24276">
    <property type="entry name" value="POLYSERASE-RELATED"/>
    <property type="match status" value="1"/>
</dbReference>
<sequence length="337" mass="35444">MSLAIWILGLFCLVGIVQSYKLTGIRSGNKTDLPTISIIGGTPASAGEFPYMALLHLDGALCGGTLIGDSVVVTAAHCLGSSNSSLPYYTVYLNTLSIDGDGDGSIVRGVSSFVKHENHSGGYNDIALLFLNETVTTIAYAPLPVDDSPVEPTEIPPTTKKPTTKKPTTKKPTTKRPTTKRPTTKRPTTKRPTTKRPTTRKPTTTKPRTTRRPSMRAFPDYANAAAVVTGWGIISNEGGASEKLLKADVTILDNTVCTSQYGNLFDGFAMLCAGGDGTDTCSGDSGGPLLVNGVLVGITSWGGALCADPDHAGGYTRVSSYVDWIANTQANNPNLVS</sequence>
<evidence type="ECO:0000256" key="7">
    <source>
        <dbReference type="SAM" id="MobiDB-lite"/>
    </source>
</evidence>
<dbReference type="InterPro" id="IPR001314">
    <property type="entry name" value="Peptidase_S1A"/>
</dbReference>
<evidence type="ECO:0000256" key="3">
    <source>
        <dbReference type="ARBA" id="ARBA00022801"/>
    </source>
</evidence>
<dbReference type="InterPro" id="IPR009003">
    <property type="entry name" value="Peptidase_S1_PA"/>
</dbReference>
<dbReference type="PROSITE" id="PS50240">
    <property type="entry name" value="TRYPSIN_DOM"/>
    <property type="match status" value="1"/>
</dbReference>
<evidence type="ECO:0000256" key="1">
    <source>
        <dbReference type="ARBA" id="ARBA00007664"/>
    </source>
</evidence>
<dbReference type="SMART" id="SM00020">
    <property type="entry name" value="Tryp_SPc"/>
    <property type="match status" value="1"/>
</dbReference>
<protein>
    <recommendedName>
        <fullName evidence="9">Peptidase S1 domain-containing protein</fullName>
    </recommendedName>
</protein>
<keyword evidence="8" id="KW-0732">Signal</keyword>
<dbReference type="Proteomes" id="UP001234178">
    <property type="component" value="Unassembled WGS sequence"/>
</dbReference>
<dbReference type="Gene3D" id="2.40.10.10">
    <property type="entry name" value="Trypsin-like serine proteases"/>
    <property type="match status" value="2"/>
</dbReference>
<evidence type="ECO:0000313" key="10">
    <source>
        <dbReference type="EMBL" id="KAK4010313.1"/>
    </source>
</evidence>
<name>A0ABQ9ZCE1_9CRUS</name>
<dbReference type="EMBL" id="JAOYFB010000003">
    <property type="protein sequence ID" value="KAK4010313.1"/>
    <property type="molecule type" value="Genomic_DNA"/>
</dbReference>
<evidence type="ECO:0000313" key="11">
    <source>
        <dbReference type="Proteomes" id="UP001234178"/>
    </source>
</evidence>
<feature type="compositionally biased region" description="Basic residues" evidence="7">
    <location>
        <begin position="162"/>
        <end position="199"/>
    </location>
</feature>
<dbReference type="SUPFAM" id="SSF50494">
    <property type="entry name" value="Trypsin-like serine proteases"/>
    <property type="match status" value="1"/>
</dbReference>
<organism evidence="10 11">
    <name type="scientific">Daphnia magna</name>
    <dbReference type="NCBI Taxonomy" id="35525"/>
    <lineage>
        <taxon>Eukaryota</taxon>
        <taxon>Metazoa</taxon>
        <taxon>Ecdysozoa</taxon>
        <taxon>Arthropoda</taxon>
        <taxon>Crustacea</taxon>
        <taxon>Branchiopoda</taxon>
        <taxon>Diplostraca</taxon>
        <taxon>Cladocera</taxon>
        <taxon>Anomopoda</taxon>
        <taxon>Daphniidae</taxon>
        <taxon>Daphnia</taxon>
    </lineage>
</organism>
<evidence type="ECO:0000256" key="6">
    <source>
        <dbReference type="RuleBase" id="RU363034"/>
    </source>
</evidence>
<keyword evidence="4 6" id="KW-0720">Serine protease</keyword>
<feature type="region of interest" description="Disordered" evidence="7">
    <location>
        <begin position="143"/>
        <end position="216"/>
    </location>
</feature>
<dbReference type="InterPro" id="IPR050430">
    <property type="entry name" value="Peptidase_S1"/>
</dbReference>
<feature type="chain" id="PRO_5047324406" description="Peptidase S1 domain-containing protein" evidence="8">
    <location>
        <begin position="20"/>
        <end position="337"/>
    </location>
</feature>
<evidence type="ECO:0000256" key="5">
    <source>
        <dbReference type="ARBA" id="ARBA00023157"/>
    </source>
</evidence>
<evidence type="ECO:0000256" key="2">
    <source>
        <dbReference type="ARBA" id="ARBA00022670"/>
    </source>
</evidence>
<evidence type="ECO:0000256" key="4">
    <source>
        <dbReference type="ARBA" id="ARBA00022825"/>
    </source>
</evidence>
<reference evidence="10 11" key="1">
    <citation type="journal article" date="2023" name="Nucleic Acids Res.">
        <title>The hologenome of Daphnia magna reveals possible DNA methylation and microbiome-mediated evolution of the host genome.</title>
        <authorList>
            <person name="Chaturvedi A."/>
            <person name="Li X."/>
            <person name="Dhandapani V."/>
            <person name="Marshall H."/>
            <person name="Kissane S."/>
            <person name="Cuenca-Cambronero M."/>
            <person name="Asole G."/>
            <person name="Calvet F."/>
            <person name="Ruiz-Romero M."/>
            <person name="Marangio P."/>
            <person name="Guigo R."/>
            <person name="Rago D."/>
            <person name="Mirbahai L."/>
            <person name="Eastwood N."/>
            <person name="Colbourne J.K."/>
            <person name="Zhou J."/>
            <person name="Mallon E."/>
            <person name="Orsini L."/>
        </authorList>
    </citation>
    <scope>NUCLEOTIDE SEQUENCE [LARGE SCALE GENOMIC DNA]</scope>
    <source>
        <strain evidence="10">LRV0_1</strain>
    </source>
</reference>
<dbReference type="InterPro" id="IPR033116">
    <property type="entry name" value="TRYPSIN_SER"/>
</dbReference>
<gene>
    <name evidence="10" type="ORF">OUZ56_019458</name>
</gene>
<dbReference type="PRINTS" id="PR00722">
    <property type="entry name" value="CHYMOTRYPSIN"/>
</dbReference>
<dbReference type="InterPro" id="IPR018114">
    <property type="entry name" value="TRYPSIN_HIS"/>
</dbReference>
<dbReference type="Pfam" id="PF00089">
    <property type="entry name" value="Trypsin"/>
    <property type="match status" value="2"/>
</dbReference>
<proteinExistence type="inferred from homology"/>
<feature type="signal peptide" evidence="8">
    <location>
        <begin position="1"/>
        <end position="19"/>
    </location>
</feature>
<comment type="caution">
    <text evidence="10">The sequence shown here is derived from an EMBL/GenBank/DDBJ whole genome shotgun (WGS) entry which is preliminary data.</text>
</comment>
<dbReference type="CDD" id="cd00190">
    <property type="entry name" value="Tryp_SPc"/>
    <property type="match status" value="1"/>
</dbReference>
<accession>A0ABQ9ZCE1</accession>
<dbReference type="InterPro" id="IPR043504">
    <property type="entry name" value="Peptidase_S1_PA_chymotrypsin"/>
</dbReference>
<dbReference type="PROSITE" id="PS00134">
    <property type="entry name" value="TRYPSIN_HIS"/>
    <property type="match status" value="1"/>
</dbReference>
<keyword evidence="11" id="KW-1185">Reference proteome</keyword>
<evidence type="ECO:0000259" key="9">
    <source>
        <dbReference type="PROSITE" id="PS50240"/>
    </source>
</evidence>
<dbReference type="InterPro" id="IPR001254">
    <property type="entry name" value="Trypsin_dom"/>
</dbReference>